<feature type="transmembrane region" description="Helical" evidence="7">
    <location>
        <begin position="467"/>
        <end position="488"/>
    </location>
</feature>
<evidence type="ECO:0000256" key="5">
    <source>
        <dbReference type="ARBA" id="ARBA00023136"/>
    </source>
</evidence>
<dbReference type="GO" id="GO:0022857">
    <property type="term" value="F:transmembrane transporter activity"/>
    <property type="evidence" value="ECO:0007669"/>
    <property type="project" value="InterPro"/>
</dbReference>
<feature type="region of interest" description="Disordered" evidence="6">
    <location>
        <begin position="1"/>
        <end position="86"/>
    </location>
</feature>
<dbReference type="GO" id="GO:0005886">
    <property type="term" value="C:plasma membrane"/>
    <property type="evidence" value="ECO:0007669"/>
    <property type="project" value="TreeGrafter"/>
</dbReference>
<feature type="transmembrane region" description="Helical" evidence="7">
    <location>
        <begin position="224"/>
        <end position="243"/>
    </location>
</feature>
<dbReference type="SUPFAM" id="SSF103473">
    <property type="entry name" value="MFS general substrate transporter"/>
    <property type="match status" value="1"/>
</dbReference>
<dbReference type="FunFam" id="1.20.1720.10:FF:000009">
    <property type="entry name" value="MFS multidrug transporter"/>
    <property type="match status" value="1"/>
</dbReference>
<dbReference type="Proteomes" id="UP001244011">
    <property type="component" value="Unassembled WGS sequence"/>
</dbReference>
<feature type="transmembrane region" description="Helical" evidence="7">
    <location>
        <begin position="138"/>
        <end position="158"/>
    </location>
</feature>
<dbReference type="RefSeq" id="XP_060282107.1">
    <property type="nucleotide sequence ID" value="XM_060425526.1"/>
</dbReference>
<feature type="transmembrane region" description="Helical" evidence="7">
    <location>
        <begin position="165"/>
        <end position="184"/>
    </location>
</feature>
<accession>A0AAJ0BWR5</accession>
<evidence type="ECO:0000256" key="3">
    <source>
        <dbReference type="ARBA" id="ARBA00022692"/>
    </source>
</evidence>
<feature type="region of interest" description="Disordered" evidence="6">
    <location>
        <begin position="565"/>
        <end position="625"/>
    </location>
</feature>
<feature type="transmembrane region" description="Helical" evidence="7">
    <location>
        <begin position="255"/>
        <end position="274"/>
    </location>
</feature>
<evidence type="ECO:0000256" key="4">
    <source>
        <dbReference type="ARBA" id="ARBA00022989"/>
    </source>
</evidence>
<protein>
    <submittedName>
        <fullName evidence="9">MFS general substrate transporter</fullName>
    </submittedName>
</protein>
<evidence type="ECO:0000313" key="9">
    <source>
        <dbReference type="EMBL" id="KAK1765894.1"/>
    </source>
</evidence>
<dbReference type="Gene3D" id="1.20.1250.20">
    <property type="entry name" value="MFS general substrate transporter like domains"/>
    <property type="match status" value="1"/>
</dbReference>
<organism evidence="9 10">
    <name type="scientific">Phialemonium atrogriseum</name>
    <dbReference type="NCBI Taxonomy" id="1093897"/>
    <lineage>
        <taxon>Eukaryota</taxon>
        <taxon>Fungi</taxon>
        <taxon>Dikarya</taxon>
        <taxon>Ascomycota</taxon>
        <taxon>Pezizomycotina</taxon>
        <taxon>Sordariomycetes</taxon>
        <taxon>Sordariomycetidae</taxon>
        <taxon>Cephalothecales</taxon>
        <taxon>Cephalothecaceae</taxon>
        <taxon>Phialemonium</taxon>
    </lineage>
</organism>
<dbReference type="PROSITE" id="PS50850">
    <property type="entry name" value="MFS"/>
    <property type="match status" value="1"/>
</dbReference>
<feature type="transmembrane region" description="Helical" evidence="7">
    <location>
        <begin position="509"/>
        <end position="527"/>
    </location>
</feature>
<dbReference type="EMBL" id="MU839013">
    <property type="protein sequence ID" value="KAK1765894.1"/>
    <property type="molecule type" value="Genomic_DNA"/>
</dbReference>
<feature type="transmembrane region" description="Helical" evidence="7">
    <location>
        <begin position="350"/>
        <end position="368"/>
    </location>
</feature>
<evidence type="ECO:0000313" key="10">
    <source>
        <dbReference type="Proteomes" id="UP001244011"/>
    </source>
</evidence>
<feature type="transmembrane region" description="Helical" evidence="7">
    <location>
        <begin position="190"/>
        <end position="212"/>
    </location>
</feature>
<feature type="transmembrane region" description="Helical" evidence="7">
    <location>
        <begin position="388"/>
        <end position="408"/>
    </location>
</feature>
<dbReference type="InterPro" id="IPR011701">
    <property type="entry name" value="MFS"/>
</dbReference>
<dbReference type="PANTHER" id="PTHR23502:SF51">
    <property type="entry name" value="QUINIDINE RESISTANCE PROTEIN 1-RELATED"/>
    <property type="match status" value="1"/>
</dbReference>
<dbReference type="AlphaFoldDB" id="A0AAJ0BWR5"/>
<dbReference type="Pfam" id="PF07690">
    <property type="entry name" value="MFS_1"/>
    <property type="match status" value="1"/>
</dbReference>
<evidence type="ECO:0000256" key="1">
    <source>
        <dbReference type="ARBA" id="ARBA00004141"/>
    </source>
</evidence>
<dbReference type="InterPro" id="IPR020846">
    <property type="entry name" value="MFS_dom"/>
</dbReference>
<dbReference type="CDD" id="cd17323">
    <property type="entry name" value="MFS_Tpo1_MDR_like"/>
    <property type="match status" value="1"/>
</dbReference>
<reference evidence="9" key="1">
    <citation type="submission" date="2023-06" db="EMBL/GenBank/DDBJ databases">
        <title>Genome-scale phylogeny and comparative genomics of the fungal order Sordariales.</title>
        <authorList>
            <consortium name="Lawrence Berkeley National Laboratory"/>
            <person name="Hensen N."/>
            <person name="Bonometti L."/>
            <person name="Westerberg I."/>
            <person name="Brannstrom I.O."/>
            <person name="Guillou S."/>
            <person name="Cros-Aarteil S."/>
            <person name="Calhoun S."/>
            <person name="Haridas S."/>
            <person name="Kuo A."/>
            <person name="Mondo S."/>
            <person name="Pangilinan J."/>
            <person name="Riley R."/>
            <person name="Labutti K."/>
            <person name="Andreopoulos B."/>
            <person name="Lipzen A."/>
            <person name="Chen C."/>
            <person name="Yanf M."/>
            <person name="Daum C."/>
            <person name="Ng V."/>
            <person name="Clum A."/>
            <person name="Steindorff A."/>
            <person name="Ohm R."/>
            <person name="Martin F."/>
            <person name="Silar P."/>
            <person name="Natvig D."/>
            <person name="Lalanne C."/>
            <person name="Gautier V."/>
            <person name="Ament-Velasquez S.L."/>
            <person name="Kruys A."/>
            <person name="Hutchinson M.I."/>
            <person name="Powell A.J."/>
            <person name="Barry K."/>
            <person name="Miller A.N."/>
            <person name="Grigoriev I.V."/>
            <person name="Debuchy R."/>
            <person name="Gladieux P."/>
            <person name="Thoren M.H."/>
            <person name="Johannesson H."/>
        </authorList>
    </citation>
    <scope>NUCLEOTIDE SEQUENCE</scope>
    <source>
        <strain evidence="9">8032-3</strain>
    </source>
</reference>
<keyword evidence="2" id="KW-0813">Transport</keyword>
<feature type="compositionally biased region" description="Basic and acidic residues" evidence="6">
    <location>
        <begin position="608"/>
        <end position="625"/>
    </location>
</feature>
<feature type="compositionally biased region" description="Polar residues" evidence="6">
    <location>
        <begin position="1"/>
        <end position="10"/>
    </location>
</feature>
<evidence type="ECO:0000256" key="6">
    <source>
        <dbReference type="SAM" id="MobiDB-lite"/>
    </source>
</evidence>
<sequence length="625" mass="66886">MWFPSNQTIHDINHTTPHHDMRPSVDHEKKELQHGDPTNCPAEDSPVSETERTSSDEQDPSHGEELSTGEPRSEEPAASPDQPDNPPKYSIYTLWEKRFIVLAAALSAFFSPLTAQIYLPALPVLAKEFHVTQSQINLTVTTYMIFQGVTPMFIGGFADSAGRRPAFVICFVVYIAANIGLALSKNYASVLAVRCLQSAGSSTTVALCQAVVADIITSAERGQYIGITVIPIVLAPSLGPVLGGVLSQYLGWRSIFWFLTIASAINLAALLFFFPETCRRIVGDGSVRPPLAYRTFRQMLVDRRRRRRAAAEEASGGLKRTTSTASAAPTLRLAAPDVLGSVVLLCQKELGLLLFYSAVAFAGFYAIATAMPSQLSSMYGLNDLQIGLMYLPLAGGSIASALVAGPAINRNYRRHAARLGLAVDKSRQMDLAGFPIERARLEVGMPLLALSAAALVCWGWVMQERGGLPATCVLLFVMGAGMTGFSNTSNVLIVDIHPGRAGAAVAANNLTRCLLGAASSAVIVPMINAMGSGWAFTLIGLLYVVFSPVLLLIMKKGVAWRAEEAEKQERKKRRKEEAGAGAGEDGVQDGEGEDCNGVAGGNAGGIRSETKEENDVEGERRVGGS</sequence>
<feature type="transmembrane region" description="Helical" evidence="7">
    <location>
        <begin position="443"/>
        <end position="461"/>
    </location>
</feature>
<dbReference type="InterPro" id="IPR036259">
    <property type="entry name" value="MFS_trans_sf"/>
</dbReference>
<comment type="caution">
    <text evidence="9">The sequence shown here is derived from an EMBL/GenBank/DDBJ whole genome shotgun (WGS) entry which is preliminary data.</text>
</comment>
<feature type="transmembrane region" description="Helical" evidence="7">
    <location>
        <begin position="533"/>
        <end position="553"/>
    </location>
</feature>
<feature type="domain" description="Major facilitator superfamily (MFS) profile" evidence="8">
    <location>
        <begin position="100"/>
        <end position="558"/>
    </location>
</feature>
<feature type="transmembrane region" description="Helical" evidence="7">
    <location>
        <begin position="99"/>
        <end position="118"/>
    </location>
</feature>
<keyword evidence="10" id="KW-1185">Reference proteome</keyword>
<feature type="compositionally biased region" description="Basic and acidic residues" evidence="6">
    <location>
        <begin position="11"/>
        <end position="34"/>
    </location>
</feature>
<dbReference type="PANTHER" id="PTHR23502">
    <property type="entry name" value="MAJOR FACILITATOR SUPERFAMILY"/>
    <property type="match status" value="1"/>
</dbReference>
<feature type="compositionally biased region" description="Basic and acidic residues" evidence="6">
    <location>
        <begin position="49"/>
        <end position="75"/>
    </location>
</feature>
<proteinExistence type="predicted"/>
<dbReference type="GeneID" id="85308713"/>
<dbReference type="Gene3D" id="1.20.1720.10">
    <property type="entry name" value="Multidrug resistance protein D"/>
    <property type="match status" value="1"/>
</dbReference>
<gene>
    <name evidence="9" type="ORF">QBC33DRAFT_494441</name>
</gene>
<comment type="subcellular location">
    <subcellularLocation>
        <location evidence="1">Membrane</location>
        <topology evidence="1">Multi-pass membrane protein</topology>
    </subcellularLocation>
</comment>
<name>A0AAJ0BWR5_9PEZI</name>
<evidence type="ECO:0000256" key="2">
    <source>
        <dbReference type="ARBA" id="ARBA00022448"/>
    </source>
</evidence>
<keyword evidence="4 7" id="KW-1133">Transmembrane helix</keyword>
<keyword evidence="3 7" id="KW-0812">Transmembrane</keyword>
<keyword evidence="5 7" id="KW-0472">Membrane</keyword>
<evidence type="ECO:0000259" key="8">
    <source>
        <dbReference type="PROSITE" id="PS50850"/>
    </source>
</evidence>
<evidence type="ECO:0000256" key="7">
    <source>
        <dbReference type="SAM" id="Phobius"/>
    </source>
</evidence>